<comment type="caution">
    <text evidence="1">The sequence shown here is derived from an EMBL/GenBank/DDBJ whole genome shotgun (WGS) entry which is preliminary data.</text>
</comment>
<evidence type="ECO:0000313" key="1">
    <source>
        <dbReference type="EMBL" id="NMG20654.1"/>
    </source>
</evidence>
<dbReference type="Pfam" id="PF13365">
    <property type="entry name" value="Trypsin_2"/>
    <property type="match status" value="1"/>
</dbReference>
<organism evidence="1 2">
    <name type="scientific">Brasilonema bromeliae SPC951</name>
    <dbReference type="NCBI Taxonomy" id="385972"/>
    <lineage>
        <taxon>Bacteria</taxon>
        <taxon>Bacillati</taxon>
        <taxon>Cyanobacteriota</taxon>
        <taxon>Cyanophyceae</taxon>
        <taxon>Nostocales</taxon>
        <taxon>Scytonemataceae</taxon>
        <taxon>Brasilonema</taxon>
        <taxon>Bromeliae group (in: Brasilonema)</taxon>
    </lineage>
</organism>
<dbReference type="EMBL" id="QMEB01000107">
    <property type="protein sequence ID" value="NMG20654.1"/>
    <property type="molecule type" value="Genomic_DNA"/>
</dbReference>
<name>A0ABX1P8A6_9CYAN</name>
<dbReference type="Gene3D" id="2.40.10.120">
    <property type="match status" value="1"/>
</dbReference>
<gene>
    <name evidence="1" type="ORF">DP116_14780</name>
</gene>
<evidence type="ECO:0008006" key="3">
    <source>
        <dbReference type="Google" id="ProtNLM"/>
    </source>
</evidence>
<sequence length="295" mass="33155">MGYDIDELKKSMVKIINPDTQSTAGSGFIIHSDGYFITCHHVIYRLNSLKVEYQGQVYNHVQWCEDLSNPDVDIAILKINLSGAKAVPIINLQDVSTSVTVYGFSLEKAFNFRDGSDFHAQSIHKSASVNTLSTYEYKDKTFTNSWNKLPNSTSTFEAYRINVLVDSGTSGGPVLANNLNAVVGVIQSKGSNESYVIRWDNITESLKKLGLEPGTGKVEKGVNDIDRRKLIELLINSERTTDLRRETLCEDIRIDIGNISYESGLSRNEFAKKLINRLFRNKLEESLCRLCEILE</sequence>
<dbReference type="Proteomes" id="UP000718564">
    <property type="component" value="Unassembled WGS sequence"/>
</dbReference>
<dbReference type="SUPFAM" id="SSF50494">
    <property type="entry name" value="Trypsin-like serine proteases"/>
    <property type="match status" value="1"/>
</dbReference>
<dbReference type="InterPro" id="IPR009003">
    <property type="entry name" value="Peptidase_S1_PA"/>
</dbReference>
<keyword evidence="2" id="KW-1185">Reference proteome</keyword>
<accession>A0ABX1P8A6</accession>
<evidence type="ECO:0000313" key="2">
    <source>
        <dbReference type="Proteomes" id="UP000718564"/>
    </source>
</evidence>
<dbReference type="RefSeq" id="WP_169155915.1">
    <property type="nucleotide sequence ID" value="NZ_CAWPJE010000093.1"/>
</dbReference>
<protein>
    <recommendedName>
        <fullName evidence="3">Serine protease</fullName>
    </recommendedName>
</protein>
<reference evidence="1 2" key="1">
    <citation type="submission" date="2018-06" db="EMBL/GenBank/DDBJ databases">
        <title>Comparative genomics of Brasilonema spp. strains.</title>
        <authorList>
            <person name="Alvarenga D.O."/>
            <person name="Fiore M.F."/>
            <person name="Varani A.M."/>
        </authorList>
    </citation>
    <scope>NUCLEOTIDE SEQUENCE [LARGE SCALE GENOMIC DNA]</scope>
    <source>
        <strain evidence="1 2">SPC951</strain>
    </source>
</reference>
<proteinExistence type="predicted"/>